<evidence type="ECO:0000256" key="7">
    <source>
        <dbReference type="ARBA" id="ARBA00037727"/>
    </source>
</evidence>
<protein>
    <submittedName>
        <fullName evidence="10">Solute carrier family 35 member F1</fullName>
    </submittedName>
</protein>
<reference evidence="10" key="3">
    <citation type="submission" date="2025-09" db="UniProtKB">
        <authorList>
            <consortium name="Ensembl"/>
        </authorList>
    </citation>
    <scope>IDENTIFICATION</scope>
</reference>
<dbReference type="GO" id="GO:0016020">
    <property type="term" value="C:membrane"/>
    <property type="evidence" value="ECO:0007669"/>
    <property type="project" value="UniProtKB-SubCell"/>
</dbReference>
<dbReference type="Pfam" id="PF06027">
    <property type="entry name" value="SLC35F"/>
    <property type="match status" value="1"/>
</dbReference>
<evidence type="ECO:0000256" key="8">
    <source>
        <dbReference type="SAM" id="MobiDB-lite"/>
    </source>
</evidence>
<feature type="transmembrane region" description="Helical" evidence="9">
    <location>
        <begin position="167"/>
        <end position="186"/>
    </location>
</feature>
<reference evidence="10 11" key="1">
    <citation type="submission" date="2018-03" db="EMBL/GenBank/DDBJ databases">
        <title>Finding Nemo's genes: A chromosome-scale reference assembly of the genome of the orange clownfish Amphiprion percula.</title>
        <authorList>
            <person name="Lehmann R."/>
        </authorList>
    </citation>
    <scope>NUCLEOTIDE SEQUENCE</scope>
</reference>
<dbReference type="PANTHER" id="PTHR14233">
    <property type="entry name" value="DUF914-RELATED"/>
    <property type="match status" value="1"/>
</dbReference>
<comment type="subcellular location">
    <subcellularLocation>
        <location evidence="1">Membrane</location>
        <topology evidence="1">Multi-pass membrane protein</topology>
    </subcellularLocation>
</comment>
<feature type="transmembrane region" description="Helical" evidence="9">
    <location>
        <begin position="228"/>
        <end position="249"/>
    </location>
</feature>
<accession>A0A3P8SNT1</accession>
<keyword evidence="11" id="KW-1185">Reference proteome</keyword>
<evidence type="ECO:0000256" key="5">
    <source>
        <dbReference type="ARBA" id="ARBA00022989"/>
    </source>
</evidence>
<proteinExistence type="inferred from homology"/>
<evidence type="ECO:0000313" key="11">
    <source>
        <dbReference type="Proteomes" id="UP000265080"/>
    </source>
</evidence>
<feature type="transmembrane region" description="Helical" evidence="9">
    <location>
        <begin position="198"/>
        <end position="216"/>
    </location>
</feature>
<dbReference type="InterPro" id="IPR037185">
    <property type="entry name" value="EmrE-like"/>
</dbReference>
<feature type="transmembrane region" description="Helical" evidence="9">
    <location>
        <begin position="320"/>
        <end position="342"/>
    </location>
</feature>
<evidence type="ECO:0000256" key="2">
    <source>
        <dbReference type="ARBA" id="ARBA00007863"/>
    </source>
</evidence>
<dbReference type="GeneTree" id="ENSGT00390000015655"/>
<feature type="region of interest" description="Disordered" evidence="8">
    <location>
        <begin position="1"/>
        <end position="30"/>
    </location>
</feature>
<feature type="transmembrane region" description="Helical" evidence="9">
    <location>
        <begin position="261"/>
        <end position="281"/>
    </location>
</feature>
<dbReference type="GO" id="GO:0022857">
    <property type="term" value="F:transmembrane transporter activity"/>
    <property type="evidence" value="ECO:0007669"/>
    <property type="project" value="InterPro"/>
</dbReference>
<name>A0A3P8SNT1_AMPPE</name>
<evidence type="ECO:0000256" key="1">
    <source>
        <dbReference type="ARBA" id="ARBA00004141"/>
    </source>
</evidence>
<dbReference type="SUPFAM" id="SSF103481">
    <property type="entry name" value="Multidrug resistance efflux transporter EmrE"/>
    <property type="match status" value="1"/>
</dbReference>
<keyword evidence="5 9" id="KW-1133">Transmembrane helix</keyword>
<dbReference type="Ensembl" id="ENSAPET00000014413.1">
    <property type="protein sequence ID" value="ENSAPEP00000014043.1"/>
    <property type="gene ID" value="ENSAPEG00000010012.1"/>
</dbReference>
<reference evidence="10" key="2">
    <citation type="submission" date="2025-08" db="UniProtKB">
        <authorList>
            <consortium name="Ensembl"/>
        </authorList>
    </citation>
    <scope>IDENTIFICATION</scope>
</reference>
<keyword evidence="4 9" id="KW-0812">Transmembrane</keyword>
<evidence type="ECO:0000313" key="10">
    <source>
        <dbReference type="Ensembl" id="ENSAPEP00000014043.1"/>
    </source>
</evidence>
<feature type="transmembrane region" description="Helical" evidence="9">
    <location>
        <begin position="41"/>
        <end position="60"/>
    </location>
</feature>
<dbReference type="AlphaFoldDB" id="A0A3P8SNT1"/>
<organism evidence="10 11">
    <name type="scientific">Amphiprion percula</name>
    <name type="common">Orange clownfish</name>
    <name type="synonym">Lutjanus percula</name>
    <dbReference type="NCBI Taxonomy" id="161767"/>
    <lineage>
        <taxon>Eukaryota</taxon>
        <taxon>Metazoa</taxon>
        <taxon>Chordata</taxon>
        <taxon>Craniata</taxon>
        <taxon>Vertebrata</taxon>
        <taxon>Euteleostomi</taxon>
        <taxon>Actinopterygii</taxon>
        <taxon>Neopterygii</taxon>
        <taxon>Teleostei</taxon>
        <taxon>Neoteleostei</taxon>
        <taxon>Acanthomorphata</taxon>
        <taxon>Ovalentaria</taxon>
        <taxon>Pomacentridae</taxon>
        <taxon>Amphiprion</taxon>
    </lineage>
</organism>
<dbReference type="InterPro" id="IPR052221">
    <property type="entry name" value="SLC35F_Transporter"/>
</dbReference>
<keyword evidence="6 9" id="KW-0472">Membrane</keyword>
<comment type="function">
    <text evidence="7">Putative solute transporter.</text>
</comment>
<evidence type="ECO:0000256" key="6">
    <source>
        <dbReference type="ARBA" id="ARBA00023136"/>
    </source>
</evidence>
<dbReference type="PANTHER" id="PTHR14233:SF10">
    <property type="entry name" value="SOLUTE CARRIER FAMILY 35 MEMBER F1"/>
    <property type="match status" value="1"/>
</dbReference>
<evidence type="ECO:0000256" key="9">
    <source>
        <dbReference type="SAM" id="Phobius"/>
    </source>
</evidence>
<keyword evidence="3" id="KW-0813">Transport</keyword>
<evidence type="ECO:0000256" key="3">
    <source>
        <dbReference type="ARBA" id="ARBA00022448"/>
    </source>
</evidence>
<feature type="transmembrane region" description="Helical" evidence="9">
    <location>
        <begin position="110"/>
        <end position="128"/>
    </location>
</feature>
<dbReference type="OMA" id="IHWSTEA"/>
<feature type="transmembrane region" description="Helical" evidence="9">
    <location>
        <begin position="140"/>
        <end position="160"/>
    </location>
</feature>
<dbReference type="STRING" id="161767.ENSAPEP00000014043"/>
<feature type="transmembrane region" description="Helical" evidence="9">
    <location>
        <begin position="80"/>
        <end position="98"/>
    </location>
</feature>
<feature type="transmembrane region" description="Helical" evidence="9">
    <location>
        <begin position="293"/>
        <end position="314"/>
    </location>
</feature>
<evidence type="ECO:0000256" key="4">
    <source>
        <dbReference type="ARBA" id="ARBA00022692"/>
    </source>
</evidence>
<comment type="similarity">
    <text evidence="2">Belongs to the SLC35F solute transporter family.</text>
</comment>
<dbReference type="Proteomes" id="UP000265080">
    <property type="component" value="Chromosome 11"/>
</dbReference>
<sequence>SRVSTAGSGGCSPGKKHGGPPVTFSTEHNADTQRTHNTQDLLVSLGLGQVLSLLICAIGLSSKFLAEDFHANTPVFQSFLNYILLFLVYTTTLAVRQGEGNLLAILKQRWWKYMILGLVDIEANYLVLKAYQYTTLSSVQLLDCFVIPVVLLLSWFFLLVRYKAVHFVGAGLCLLGISCMVGADVLLGRQQGLGEQKLFGDLLVLGGATLYGISNVCEEFIVKNLSRVEFLGMMGLFGSFFSGIQLAIMEHKELLKVPWDWQIGLLYVGFSAFMFGLYSFMPVVMKRTSAASVNLSLLTADLYSLFCGLFLFHYKFSGLYLLSFFVIILGLVLYSSSSTYVAQDPRVYKQFRNSRPAGDPSPLSPAILEPSVTYTSLSPESGDELPVQVA</sequence>
<dbReference type="InterPro" id="IPR009262">
    <property type="entry name" value="SLC35_F1/F2/F6"/>
</dbReference>